<feature type="transmembrane region" description="Helical" evidence="1">
    <location>
        <begin position="39"/>
        <end position="61"/>
    </location>
</feature>
<dbReference type="KEGG" id="wna:KA717_35125"/>
<gene>
    <name evidence="2" type="ORF">KA717_35125</name>
</gene>
<keyword evidence="1" id="KW-1133">Transmembrane helix</keyword>
<organism evidence="2">
    <name type="scientific">Woronichinia naegeliana WA131</name>
    <dbReference type="NCBI Taxonomy" id="2824559"/>
    <lineage>
        <taxon>Bacteria</taxon>
        <taxon>Bacillati</taxon>
        <taxon>Cyanobacteriota</taxon>
        <taxon>Cyanophyceae</taxon>
        <taxon>Synechococcales</taxon>
        <taxon>Coelosphaeriaceae</taxon>
        <taxon>Woronichinia</taxon>
    </lineage>
</organism>
<evidence type="ECO:0000313" key="2">
    <source>
        <dbReference type="EMBL" id="UXE60684.1"/>
    </source>
</evidence>
<protein>
    <submittedName>
        <fullName evidence="2">Uncharacterized protein</fullName>
    </submittedName>
</protein>
<dbReference type="AlphaFoldDB" id="A0A977PVI3"/>
<reference evidence="2" key="1">
    <citation type="submission" date="2021-04" db="EMBL/GenBank/DDBJ databases">
        <title>Genome sequence of Woronichinia naegeliana from Washington state freshwater lake bloom.</title>
        <authorList>
            <person name="Dreher T.W."/>
        </authorList>
    </citation>
    <scope>NUCLEOTIDE SEQUENCE</scope>
    <source>
        <strain evidence="2">WA131</strain>
    </source>
</reference>
<proteinExistence type="predicted"/>
<keyword evidence="1" id="KW-0472">Membrane</keyword>
<sequence length="380" mass="44986">MSNNQKKLRKIRSVEADLIKNDVAFYFDFMEQFSKNKSANILVFGIIPYISLFTIESYRYIQKILPHYAIELPKEQELIIRASRVRIKLFDDSNNKVNGTFDLLDEIAKFHEDLYRDNYSNMGIFFYGNHIIGSTHTGLFLSGLRKIELLEDFGDSIDRIGQVLHTVSRELGKYLGWVKTLPEFQSVQTNCFKYDTQDFQLYYQDVKSEKFLSLSFNKTGNESINYTLLLFLSMTNFIDHLFIRVKISHHAYSLFKIKFIMLYHLASSLERLQNYGYPKNILSDDSKVFLKTILKNEDLKMIKSKTTLRNIFVHYKIETKILLDFDFSSDFNFKSLVEYFFNGYKFEEIDNKVNSQIKRISLILEEWLNWSLNSSEYSQF</sequence>
<accession>A0A977PVI3</accession>
<evidence type="ECO:0000256" key="1">
    <source>
        <dbReference type="SAM" id="Phobius"/>
    </source>
</evidence>
<dbReference type="EMBL" id="CP073041">
    <property type="protein sequence ID" value="UXE60684.1"/>
    <property type="molecule type" value="Genomic_DNA"/>
</dbReference>
<keyword evidence="1" id="KW-0812">Transmembrane</keyword>
<dbReference type="Proteomes" id="UP001065613">
    <property type="component" value="Chromosome"/>
</dbReference>
<name>A0A977PVI3_9CYAN</name>